<dbReference type="AlphaFoldDB" id="A0A3B4ZW20"/>
<dbReference type="GeneTree" id="ENSGT00940000164099"/>
<proteinExistence type="inferred from homology"/>
<dbReference type="Pfam" id="PF13879">
    <property type="entry name" value="Hmw_CFAP97"/>
    <property type="match status" value="1"/>
</dbReference>
<comment type="similarity">
    <text evidence="1">Belongs to the CFAP97 family.</text>
</comment>
<name>A0A3B4ZW20_9TELE</name>
<reference evidence="3" key="1">
    <citation type="submission" date="2023-09" db="UniProtKB">
        <authorList>
            <consortium name="Ensembl"/>
        </authorList>
    </citation>
    <scope>IDENTIFICATION</scope>
</reference>
<dbReference type="Ensembl" id="ENSSPAT00000010519.1">
    <property type="protein sequence ID" value="ENSSPAP00000010339.1"/>
    <property type="gene ID" value="ENSSPAG00000007869.1"/>
</dbReference>
<organism evidence="3">
    <name type="scientific">Stegastes partitus</name>
    <name type="common">bicolor damselfish</name>
    <dbReference type="NCBI Taxonomy" id="144197"/>
    <lineage>
        <taxon>Eukaryota</taxon>
        <taxon>Metazoa</taxon>
        <taxon>Chordata</taxon>
        <taxon>Craniata</taxon>
        <taxon>Vertebrata</taxon>
        <taxon>Euteleostomi</taxon>
        <taxon>Actinopterygii</taxon>
        <taxon>Neopterygii</taxon>
        <taxon>Teleostei</taxon>
        <taxon>Neoteleostei</taxon>
        <taxon>Acanthomorphata</taxon>
        <taxon>Ovalentaria</taxon>
        <taxon>Pomacentridae</taxon>
        <taxon>Stegastes</taxon>
    </lineage>
</organism>
<dbReference type="STRING" id="144197.ENSSPAP00000010339"/>
<feature type="region of interest" description="Disordered" evidence="2">
    <location>
        <begin position="166"/>
        <end position="214"/>
    </location>
</feature>
<dbReference type="PANTHER" id="PTHR33768">
    <property type="entry name" value="MIP11318P"/>
    <property type="match status" value="1"/>
</dbReference>
<protein>
    <submittedName>
        <fullName evidence="3">Uncharacterized LOC103357832</fullName>
    </submittedName>
</protein>
<sequence length="214" mass="25247">MQHRNYKLLLSTTNKYLQQKREKAYDLHRRKVRRSTSLVFNLEETRRIQRENNMLKEKISHIMATTGRVDNRNDYDKKSLSKERQQRELLRITKQNQMIQFRLSKCKPHYHARSWNEDWLKTLKLRDSIARYPRGGANQQKVLIFFRQSTTDSESQLPLKLCLQNEKRKETNKNEDAGGEVHKESAAQFDSKPNVPEKSISANTAENPGSSDTN</sequence>
<evidence type="ECO:0000256" key="2">
    <source>
        <dbReference type="SAM" id="MobiDB-lite"/>
    </source>
</evidence>
<feature type="compositionally biased region" description="Basic and acidic residues" evidence="2">
    <location>
        <begin position="166"/>
        <end position="185"/>
    </location>
</feature>
<feature type="compositionally biased region" description="Polar residues" evidence="2">
    <location>
        <begin position="200"/>
        <end position="214"/>
    </location>
</feature>
<evidence type="ECO:0000256" key="1">
    <source>
        <dbReference type="ARBA" id="ARBA00008315"/>
    </source>
</evidence>
<dbReference type="InterPro" id="IPR029488">
    <property type="entry name" value="Hmw/CFAP97"/>
</dbReference>
<dbReference type="InterPro" id="IPR038792">
    <property type="entry name" value="CFAP97D1/2"/>
</dbReference>
<dbReference type="PANTHER" id="PTHR33768:SF7">
    <property type="entry name" value="CFAP97 DOMAIN CONTAINING 2"/>
    <property type="match status" value="1"/>
</dbReference>
<accession>A0A3B4ZW20</accession>
<evidence type="ECO:0000313" key="3">
    <source>
        <dbReference type="Ensembl" id="ENSSPAP00000010339.1"/>
    </source>
</evidence>